<dbReference type="Pfam" id="PF02922">
    <property type="entry name" value="CBM_48"/>
    <property type="match status" value="1"/>
</dbReference>
<dbReference type="PANTHER" id="PTHR43002">
    <property type="entry name" value="GLYCOGEN DEBRANCHING ENZYME"/>
    <property type="match status" value="1"/>
</dbReference>
<sequence length="944" mass="103492">MTCSPTRSPARRLFIPMKGRLRSLSLLALGCSATALAAAAGLSEAALRQACDASASSRLLQAEQLPPHDAAVQMLEGEGGARAVGDFIWAGLRPAEPGWRYRLYHAATGRLQAAPGAPVQGFDAALELRDLGAHTPTGTQAWIGPGRRLALPPDLPTSTLRQWLRGQLLLVAEDAQGRVQQLSGLQPGALLDALYAAAEQAPALGLSPRAAGGFDLRLWAPTARQVHLCHYPEADGAAGRVQALRRDAATGLWQGRLPASARGGYYSYLVEVQVRGLGRVLNRVTDPYSLSLNADSRRSFIVDLADPAYKPPGWDALRPPARVGGNTDMVVYELHVRDFSRDDASVSPVRRGRYEAFTETGSLGMQHLRRLSEAGLTDVHLLPVFDIASVPERACVQPEVPAEAPPDSEAQQAAVVAQAGRDCFNWGYDPWHFNAPEGSYASDANEGGRRILEFRRMVQALAGMGLRTGMDVVYNHTAAAGQHEQSVLDRVVPGYYQRYDARGRIERSTCCDNTATERRMMGRLLLDSVLLWAREYRIASFRFDLMAHQPRALMERLQARLRSELDHAVPLIGEGWNFGEVAYGARFVQASQLSLPGSGIATFSDRGRDALRGGGASDAGAQMVSRQGWLNGQFYAPNALGGGASREDLMRSADLLRLALAGSLRDYELQGWDGQRRRGAQIDYAGQPAGYAAAPGEVVNYADNHDNQTLFDLNALRLPLDTSREDRARVQVLGMALTAFSQGVAYFHAGVETLRSKSLDRNSYDSGDWFNRLDWSLQTNHFGTGLPPRPDNAAHYPWMRPVLARADEIRPQPAQIRWTVAAFADLLRLRASSRLFRLDSAEQVRQRLRLHNTGPTQQPSLLVGELDGRGLPGAGFQRLLYAINADLKPQALDLPETRGQAWRLHPVHLAPEAADRRPREQARFEPERGRFEIPARTALVYVLD</sequence>
<gene>
    <name evidence="6" type="ORF">DFR39_108137</name>
</gene>
<evidence type="ECO:0000256" key="1">
    <source>
        <dbReference type="ARBA" id="ARBA00008061"/>
    </source>
</evidence>
<dbReference type="SUPFAM" id="SSF51011">
    <property type="entry name" value="Glycosyl hydrolase domain"/>
    <property type="match status" value="1"/>
</dbReference>
<dbReference type="Gene3D" id="2.60.40.10">
    <property type="entry name" value="Immunoglobulins"/>
    <property type="match status" value="1"/>
</dbReference>
<dbReference type="InterPro" id="IPR040671">
    <property type="entry name" value="Pullulanase_N2"/>
</dbReference>
<dbReference type="Gene3D" id="2.60.40.1130">
    <property type="entry name" value="Rab geranylgeranyltransferase alpha-subunit, insert domain"/>
    <property type="match status" value="1"/>
</dbReference>
<proteinExistence type="inferred from homology"/>
<evidence type="ECO:0000259" key="4">
    <source>
        <dbReference type="Pfam" id="PF11852"/>
    </source>
</evidence>
<accession>A0A4R6MW34</accession>
<dbReference type="EMBL" id="SNXE01000008">
    <property type="protein sequence ID" value="TDP06665.1"/>
    <property type="molecule type" value="Genomic_DNA"/>
</dbReference>
<dbReference type="SUPFAM" id="SSF81296">
    <property type="entry name" value="E set domains"/>
    <property type="match status" value="2"/>
</dbReference>
<dbReference type="InterPro" id="IPR024561">
    <property type="entry name" value="Pullul_strch_C"/>
</dbReference>
<dbReference type="CDD" id="cd02860">
    <property type="entry name" value="E_set_Pullulanase"/>
    <property type="match status" value="1"/>
</dbReference>
<feature type="chain" id="PRO_5020387463" evidence="2">
    <location>
        <begin position="38"/>
        <end position="944"/>
    </location>
</feature>
<dbReference type="Pfam" id="PF17967">
    <property type="entry name" value="Pullulanase_N2"/>
    <property type="match status" value="1"/>
</dbReference>
<comment type="caution">
    <text evidence="6">The sequence shown here is derived from an EMBL/GenBank/DDBJ whole genome shotgun (WGS) entry which is preliminary data.</text>
</comment>
<dbReference type="AlphaFoldDB" id="A0A4R6MW34"/>
<dbReference type="Pfam" id="PF11852">
    <property type="entry name" value="Pullul_strch_C"/>
    <property type="match status" value="1"/>
</dbReference>
<feature type="signal peptide" evidence="2">
    <location>
        <begin position="1"/>
        <end position="37"/>
    </location>
</feature>
<dbReference type="CDD" id="cd11341">
    <property type="entry name" value="AmyAc_Pullulanase_LD-like"/>
    <property type="match status" value="1"/>
</dbReference>
<dbReference type="InterPro" id="IPR004193">
    <property type="entry name" value="Glyco_hydro_13_N"/>
</dbReference>
<dbReference type="InterPro" id="IPR013780">
    <property type="entry name" value="Glyco_hydro_b"/>
</dbReference>
<organism evidence="6 7">
    <name type="scientific">Roseateles asaccharophilus</name>
    <dbReference type="NCBI Taxonomy" id="582607"/>
    <lineage>
        <taxon>Bacteria</taxon>
        <taxon>Pseudomonadati</taxon>
        <taxon>Pseudomonadota</taxon>
        <taxon>Betaproteobacteria</taxon>
        <taxon>Burkholderiales</taxon>
        <taxon>Sphaerotilaceae</taxon>
        <taxon>Roseateles</taxon>
    </lineage>
</organism>
<keyword evidence="7" id="KW-1185">Reference proteome</keyword>
<dbReference type="SUPFAM" id="SSF51445">
    <property type="entry name" value="(Trans)glycosidases"/>
    <property type="match status" value="1"/>
</dbReference>
<reference evidence="6 7" key="1">
    <citation type="submission" date="2019-03" db="EMBL/GenBank/DDBJ databases">
        <title>Genomic Encyclopedia of Type Strains, Phase IV (KMG-IV): sequencing the most valuable type-strain genomes for metagenomic binning, comparative biology and taxonomic classification.</title>
        <authorList>
            <person name="Goeker M."/>
        </authorList>
    </citation>
    <scope>NUCLEOTIDE SEQUENCE [LARGE SCALE GENOMIC DNA]</scope>
    <source>
        <strain evidence="6 7">DSM 25082</strain>
    </source>
</reference>
<evidence type="ECO:0000259" key="3">
    <source>
        <dbReference type="Pfam" id="PF02922"/>
    </source>
</evidence>
<dbReference type="Proteomes" id="UP000295357">
    <property type="component" value="Unassembled WGS sequence"/>
</dbReference>
<evidence type="ECO:0000256" key="2">
    <source>
        <dbReference type="SAM" id="SignalP"/>
    </source>
</evidence>
<name>A0A4R6MW34_9BURK</name>
<feature type="domain" description="Pullulanase N2" evidence="5">
    <location>
        <begin position="89"/>
        <end position="192"/>
    </location>
</feature>
<keyword evidence="2" id="KW-0732">Signal</keyword>
<evidence type="ECO:0000313" key="6">
    <source>
        <dbReference type="EMBL" id="TDP06665.1"/>
    </source>
</evidence>
<dbReference type="RefSeq" id="WP_246030871.1">
    <property type="nucleotide sequence ID" value="NZ_JAUFPJ010000009.1"/>
</dbReference>
<dbReference type="InterPro" id="IPR013783">
    <property type="entry name" value="Ig-like_fold"/>
</dbReference>
<dbReference type="InterPro" id="IPR014756">
    <property type="entry name" value="Ig_E-set"/>
</dbReference>
<dbReference type="Gene3D" id="3.20.20.80">
    <property type="entry name" value="Glycosidases"/>
    <property type="match status" value="1"/>
</dbReference>
<feature type="domain" description="Alpha-1,6-glucosidases pullulanase-type C-terminal" evidence="4">
    <location>
        <begin position="778"/>
        <end position="942"/>
    </location>
</feature>
<dbReference type="Gene3D" id="2.60.40.1180">
    <property type="entry name" value="Golgi alpha-mannosidase II"/>
    <property type="match status" value="1"/>
</dbReference>
<evidence type="ECO:0000313" key="7">
    <source>
        <dbReference type="Proteomes" id="UP000295357"/>
    </source>
</evidence>
<comment type="similarity">
    <text evidence="1">Belongs to the glycosyl hydrolase 13 family.</text>
</comment>
<feature type="domain" description="Glycoside hydrolase family 13 N-terminal" evidence="3">
    <location>
        <begin position="204"/>
        <end position="289"/>
    </location>
</feature>
<dbReference type="GO" id="GO:0005975">
    <property type="term" value="P:carbohydrate metabolic process"/>
    <property type="evidence" value="ECO:0007669"/>
    <property type="project" value="InterPro"/>
</dbReference>
<protein>
    <submittedName>
        <fullName evidence="6">Pullulanase-type alpha-1,6-glucosidase</fullName>
    </submittedName>
</protein>
<evidence type="ECO:0000259" key="5">
    <source>
        <dbReference type="Pfam" id="PF17967"/>
    </source>
</evidence>
<dbReference type="InterPro" id="IPR017853">
    <property type="entry name" value="GH"/>
</dbReference>
<dbReference type="GO" id="GO:0004553">
    <property type="term" value="F:hydrolase activity, hydrolyzing O-glycosyl compounds"/>
    <property type="evidence" value="ECO:0007669"/>
    <property type="project" value="InterPro"/>
</dbReference>